<dbReference type="Pfam" id="PF12836">
    <property type="entry name" value="HHH_3"/>
    <property type="match status" value="1"/>
</dbReference>
<proteinExistence type="predicted"/>
<accession>A0A6S6UDY0</accession>
<evidence type="ECO:0000256" key="1">
    <source>
        <dbReference type="SAM" id="SignalP"/>
    </source>
</evidence>
<dbReference type="EMBL" id="CACVAU010000090">
    <property type="protein sequence ID" value="CAA6827113.1"/>
    <property type="molecule type" value="Genomic_DNA"/>
</dbReference>
<name>A0A6S6UDY0_9BACT</name>
<feature type="chain" id="PRO_5028283737" description="Helix-hairpin-helix domain-containing protein" evidence="1">
    <location>
        <begin position="28"/>
        <end position="107"/>
    </location>
</feature>
<evidence type="ECO:0000313" key="2">
    <source>
        <dbReference type="EMBL" id="CAA6827113.1"/>
    </source>
</evidence>
<dbReference type="SUPFAM" id="SSF47781">
    <property type="entry name" value="RuvA domain 2-like"/>
    <property type="match status" value="1"/>
</dbReference>
<evidence type="ECO:0008006" key="3">
    <source>
        <dbReference type="Google" id="ProtNLM"/>
    </source>
</evidence>
<reference evidence="2" key="1">
    <citation type="submission" date="2020-01" db="EMBL/GenBank/DDBJ databases">
        <authorList>
            <person name="Meier V. D."/>
            <person name="Meier V D."/>
        </authorList>
    </citation>
    <scope>NUCLEOTIDE SEQUENCE</scope>
    <source>
        <strain evidence="2">HLG_WM_MAG_05</strain>
    </source>
</reference>
<keyword evidence="1" id="KW-0732">Signal</keyword>
<dbReference type="AlphaFoldDB" id="A0A6S6UDY0"/>
<dbReference type="InterPro" id="IPR010994">
    <property type="entry name" value="RuvA_2-like"/>
</dbReference>
<protein>
    <recommendedName>
        <fullName evidence="3">Helix-hairpin-helix domain-containing protein</fullName>
    </recommendedName>
</protein>
<organism evidence="2">
    <name type="scientific">uncultured Sulfurovum sp</name>
    <dbReference type="NCBI Taxonomy" id="269237"/>
    <lineage>
        <taxon>Bacteria</taxon>
        <taxon>Pseudomonadati</taxon>
        <taxon>Campylobacterota</taxon>
        <taxon>Epsilonproteobacteria</taxon>
        <taxon>Campylobacterales</taxon>
        <taxon>Sulfurovaceae</taxon>
        <taxon>Sulfurovum</taxon>
        <taxon>environmental samples</taxon>
    </lineage>
</organism>
<dbReference type="Gene3D" id="1.10.150.320">
    <property type="entry name" value="Photosystem II 12 kDa extrinsic protein"/>
    <property type="match status" value="1"/>
</dbReference>
<feature type="signal peptide" evidence="1">
    <location>
        <begin position="1"/>
        <end position="27"/>
    </location>
</feature>
<sequence>MIHKLFFALILSSSLLFSLSLSQVKEASPKELGCIQGIGMKKLQNIINYQKSNVLKSVDNLLEVKGIGKVILNNVKTDKLKKACLTVKKEKPKSKNIQREKRKITAE</sequence>
<gene>
    <name evidence="2" type="ORF">HELGO_WM8802</name>
</gene>